<dbReference type="AlphaFoldDB" id="A0A8H4UUA2"/>
<dbReference type="Gene3D" id="3.80.10.10">
    <property type="entry name" value="Ribonuclease Inhibitor"/>
    <property type="match status" value="1"/>
</dbReference>
<gene>
    <name evidence="2" type="ORF">FZEAL_982</name>
</gene>
<proteinExistence type="predicted"/>
<reference evidence="2" key="2">
    <citation type="submission" date="2020-05" db="EMBL/GenBank/DDBJ databases">
        <authorList>
            <person name="Kim H.-S."/>
            <person name="Proctor R.H."/>
            <person name="Brown D.W."/>
        </authorList>
    </citation>
    <scope>NUCLEOTIDE SEQUENCE</scope>
    <source>
        <strain evidence="2">NRRL 22465</strain>
    </source>
</reference>
<protein>
    <recommendedName>
        <fullName evidence="4">F-box domain-containing protein</fullName>
    </recommendedName>
</protein>
<sequence length="535" mass="60492">MVETRSQRRAISPATLPTLLNLPSELLREILGYFCFHCRGGLKEPYWTDLESEQRLSATYLKDRQTLANLCLVSRRLRHIAQDILHHEFLLGHPNLPDLDTSFSPKGRLTAFVRTVASRPDLARLVQSVFVHPDLILCLEPQDAQDACARAAEALGSNLVEVWRPRKSSDDAEKPPPSRYELSRQDLLKKGNDDDRNGIGQNSSPYSGMYMRVLSSELNTALIALLPNLQYLKVKSKDRRRGDVAMGTLNGLGITELSLKTLDTDFISTGLMWSATDLETLNIESSTSFPDMPNLKTLRIKKCKISERILEQRLSTLSGSLCAFAYEASGFNQKWIDDSAQYVVQPPGAVRLLRRFHATLKSLHLDLRFRLHLDLDLEMKPMPSLEDFTELEELFIATNAVYNTRSEDLDDDLSLINLLPPNIVSISLAEPDFPRAPERLQKGLLGLATLKARDPRRFPKLKRVKCDVKQLFENSSTEEALSKVGIELGYREFTRPDWSYDRKPLGRVPYTFGVWEPDPVEGHQGHVPGPSDDDL</sequence>
<dbReference type="SUPFAM" id="SSF52047">
    <property type="entry name" value="RNI-like"/>
    <property type="match status" value="1"/>
</dbReference>
<accession>A0A8H4UUA2</accession>
<dbReference type="EMBL" id="JABEYC010000056">
    <property type="protein sequence ID" value="KAF4983630.1"/>
    <property type="molecule type" value="Genomic_DNA"/>
</dbReference>
<feature type="region of interest" description="Disordered" evidence="1">
    <location>
        <begin position="516"/>
        <end position="535"/>
    </location>
</feature>
<evidence type="ECO:0000256" key="1">
    <source>
        <dbReference type="SAM" id="MobiDB-lite"/>
    </source>
</evidence>
<keyword evidence="3" id="KW-1185">Reference proteome</keyword>
<feature type="region of interest" description="Disordered" evidence="1">
    <location>
        <begin position="165"/>
        <end position="203"/>
    </location>
</feature>
<organism evidence="2 3">
    <name type="scientific">Fusarium zealandicum</name>
    <dbReference type="NCBI Taxonomy" id="1053134"/>
    <lineage>
        <taxon>Eukaryota</taxon>
        <taxon>Fungi</taxon>
        <taxon>Dikarya</taxon>
        <taxon>Ascomycota</taxon>
        <taxon>Pezizomycotina</taxon>
        <taxon>Sordariomycetes</taxon>
        <taxon>Hypocreomycetidae</taxon>
        <taxon>Hypocreales</taxon>
        <taxon>Nectriaceae</taxon>
        <taxon>Fusarium</taxon>
        <taxon>Fusarium staphyleae species complex</taxon>
    </lineage>
</organism>
<evidence type="ECO:0000313" key="2">
    <source>
        <dbReference type="EMBL" id="KAF4983630.1"/>
    </source>
</evidence>
<feature type="compositionally biased region" description="Basic and acidic residues" evidence="1">
    <location>
        <begin position="165"/>
        <end position="197"/>
    </location>
</feature>
<evidence type="ECO:0000313" key="3">
    <source>
        <dbReference type="Proteomes" id="UP000635477"/>
    </source>
</evidence>
<dbReference type="Proteomes" id="UP000635477">
    <property type="component" value="Unassembled WGS sequence"/>
</dbReference>
<evidence type="ECO:0008006" key="4">
    <source>
        <dbReference type="Google" id="ProtNLM"/>
    </source>
</evidence>
<dbReference type="OrthoDB" id="2520703at2759"/>
<reference evidence="2" key="1">
    <citation type="journal article" date="2020" name="BMC Genomics">
        <title>Correction to: Identification and distribution of gene clusters required for synthesis of sphingolipid metabolism inhibitors in diverse species of the filamentous fungus Fusarium.</title>
        <authorList>
            <person name="Kim H.S."/>
            <person name="Lohmar J.M."/>
            <person name="Busman M."/>
            <person name="Brown D.W."/>
            <person name="Naumann T.A."/>
            <person name="Divon H.H."/>
            <person name="Lysoe E."/>
            <person name="Uhlig S."/>
            <person name="Proctor R.H."/>
        </authorList>
    </citation>
    <scope>NUCLEOTIDE SEQUENCE</scope>
    <source>
        <strain evidence="2">NRRL 22465</strain>
    </source>
</reference>
<name>A0A8H4UUA2_9HYPO</name>
<comment type="caution">
    <text evidence="2">The sequence shown here is derived from an EMBL/GenBank/DDBJ whole genome shotgun (WGS) entry which is preliminary data.</text>
</comment>
<dbReference type="InterPro" id="IPR032675">
    <property type="entry name" value="LRR_dom_sf"/>
</dbReference>